<dbReference type="GO" id="GO:0008237">
    <property type="term" value="F:metallopeptidase activity"/>
    <property type="evidence" value="ECO:0007669"/>
    <property type="project" value="InterPro"/>
</dbReference>
<evidence type="ECO:0000313" key="5">
    <source>
        <dbReference type="Proteomes" id="UP000509597"/>
    </source>
</evidence>
<dbReference type="Gene3D" id="3.40.390.10">
    <property type="entry name" value="Collagenase (Catalytic Domain)"/>
    <property type="match status" value="1"/>
</dbReference>
<dbReference type="SUPFAM" id="SSF55486">
    <property type="entry name" value="Metalloproteases ('zincins'), catalytic domain"/>
    <property type="match status" value="1"/>
</dbReference>
<protein>
    <submittedName>
        <fullName evidence="4">Lamin tail domain-containing protein</fullName>
    </submittedName>
</protein>
<evidence type="ECO:0000259" key="3">
    <source>
        <dbReference type="PROSITE" id="PS51841"/>
    </source>
</evidence>
<keyword evidence="2" id="KW-0732">Signal</keyword>
<gene>
    <name evidence="4" type="ORF">HQ393_13765</name>
</gene>
<dbReference type="RefSeq" id="WP_179355717.1">
    <property type="nucleotide sequence ID" value="NZ_CP058627.1"/>
</dbReference>
<proteinExistence type="predicted"/>
<feature type="signal peptide" evidence="2">
    <location>
        <begin position="1"/>
        <end position="19"/>
    </location>
</feature>
<dbReference type="PROSITE" id="PS51841">
    <property type="entry name" value="LTD"/>
    <property type="match status" value="1"/>
</dbReference>
<feature type="domain" description="LTD" evidence="3">
    <location>
        <begin position="55"/>
        <end position="171"/>
    </location>
</feature>
<accession>A0A7H9BMA4</accession>
<feature type="chain" id="PRO_5028874536" evidence="2">
    <location>
        <begin position="20"/>
        <end position="608"/>
    </location>
</feature>
<keyword evidence="5" id="KW-1185">Reference proteome</keyword>
<dbReference type="InterPro" id="IPR024079">
    <property type="entry name" value="MetalloPept_cat_dom_sf"/>
</dbReference>
<dbReference type="KEGG" id="chiz:HQ393_13765"/>
<reference evidence="4 5" key="1">
    <citation type="submission" date="2020-07" db="EMBL/GenBank/DDBJ databases">
        <title>Complete genome sequence of Chitinibacter sp. 2T18.</title>
        <authorList>
            <person name="Bae J.-W."/>
            <person name="Choi J.-W."/>
        </authorList>
    </citation>
    <scope>NUCLEOTIDE SEQUENCE [LARGE SCALE GENOMIC DNA]</scope>
    <source>
        <strain evidence="4 5">2T18</strain>
    </source>
</reference>
<sequence length="608" mass="65021">MNKSSLFLATLATTALLSACGGGGGGSSTSITTPAPTMPSITPQPADPISTTPIIPAPVAIPMAAGALRISEISSSGWIEIYNPNTDPVDVSRVKLRTYDNASRIIEFDIPAATILPKGYLVVAKKPTASAVSSQQVVFVGNLSQYPDFWSSGFVELITDTQSIDFVRYGSDSTASKFAAQSPAPWSGSAAPALASASYGNSLVRPASSINSDTNTNADWSTSNFSTPFGANDVPANAVDADNDGIPDSAEIAGGTFAGLDLYGMGARTGQRDIFVEIDYMSSTDVGVKPRPEALKKIVDVFARQGIALHFDAGPNVPEYNLGNAQSVLPFNRCLDLGYPAFGCADVYDLKTKYFDLRRNPIFHYAVMGYESGSSSGAAGLGEVSGNDFNITLGNQGYSVQSVQQKQFLINIQAATIMHELGHNLGLRHGGFEDHNYKPNYISTMNYTYANAGLPLNAAGANAGQRWYLQNGLRGLSICSSALEANACSDSFIIDYSNGVSQDLDEVRLSESNLLGRGTSSGAYIDWNADNRLTATLLSLNIDSPDSSVSLDVLRDYNDWANLVLPFARQYQGSMLRSVNDQRPVHEVHFLNDKQPVAKEWPILRKMP</sequence>
<name>A0A7H9BMA4_9NEIS</name>
<dbReference type="Proteomes" id="UP000509597">
    <property type="component" value="Chromosome"/>
</dbReference>
<dbReference type="InterPro" id="IPR001322">
    <property type="entry name" value="Lamin_tail_dom"/>
</dbReference>
<dbReference type="EMBL" id="CP058627">
    <property type="protein sequence ID" value="QLG89221.1"/>
    <property type="molecule type" value="Genomic_DNA"/>
</dbReference>
<dbReference type="PROSITE" id="PS51257">
    <property type="entry name" value="PROKAR_LIPOPROTEIN"/>
    <property type="match status" value="1"/>
</dbReference>
<dbReference type="AlphaFoldDB" id="A0A7H9BMA4"/>
<dbReference type="Pfam" id="PF13582">
    <property type="entry name" value="Reprolysin_3"/>
    <property type="match status" value="1"/>
</dbReference>
<evidence type="ECO:0000313" key="4">
    <source>
        <dbReference type="EMBL" id="QLG89221.1"/>
    </source>
</evidence>
<organism evidence="4 5">
    <name type="scientific">Chitinibacter bivalviorum</name>
    <dbReference type="NCBI Taxonomy" id="2739434"/>
    <lineage>
        <taxon>Bacteria</taxon>
        <taxon>Pseudomonadati</taxon>
        <taxon>Pseudomonadota</taxon>
        <taxon>Betaproteobacteria</taxon>
        <taxon>Neisseriales</taxon>
        <taxon>Chitinibacteraceae</taxon>
        <taxon>Chitinibacter</taxon>
    </lineage>
</organism>
<feature type="region of interest" description="Disordered" evidence="1">
    <location>
        <begin position="27"/>
        <end position="49"/>
    </location>
</feature>
<evidence type="ECO:0000256" key="2">
    <source>
        <dbReference type="SAM" id="SignalP"/>
    </source>
</evidence>
<evidence type="ECO:0000256" key="1">
    <source>
        <dbReference type="SAM" id="MobiDB-lite"/>
    </source>
</evidence>